<dbReference type="Pfam" id="PF05742">
    <property type="entry name" value="TANGO2"/>
    <property type="match status" value="1"/>
</dbReference>
<dbReference type="GO" id="GO:0005794">
    <property type="term" value="C:Golgi apparatus"/>
    <property type="evidence" value="ECO:0007669"/>
    <property type="project" value="TreeGrafter"/>
</dbReference>
<dbReference type="GO" id="GO:0009306">
    <property type="term" value="P:protein secretion"/>
    <property type="evidence" value="ECO:0007669"/>
    <property type="project" value="TreeGrafter"/>
</dbReference>
<dbReference type="AlphaFoldDB" id="A0A016W1L0"/>
<name>A0A016W1L0_9BILA</name>
<dbReference type="PANTHER" id="PTHR17985:SF8">
    <property type="entry name" value="TRANSPORT AND GOLGI ORGANIZATION PROTEIN 2 HOMOLOG"/>
    <property type="match status" value="1"/>
</dbReference>
<evidence type="ECO:0000313" key="1">
    <source>
        <dbReference type="EMBL" id="EYC33152.1"/>
    </source>
</evidence>
<evidence type="ECO:0008006" key="3">
    <source>
        <dbReference type="Google" id="ProtNLM"/>
    </source>
</evidence>
<keyword evidence="2" id="KW-1185">Reference proteome</keyword>
<accession>A0A016W1L0</accession>
<organism evidence="1 2">
    <name type="scientific">Ancylostoma ceylanicum</name>
    <dbReference type="NCBI Taxonomy" id="53326"/>
    <lineage>
        <taxon>Eukaryota</taxon>
        <taxon>Metazoa</taxon>
        <taxon>Ecdysozoa</taxon>
        <taxon>Nematoda</taxon>
        <taxon>Chromadorea</taxon>
        <taxon>Rhabditida</taxon>
        <taxon>Rhabditina</taxon>
        <taxon>Rhabditomorpha</taxon>
        <taxon>Strongyloidea</taxon>
        <taxon>Ancylostomatidae</taxon>
        <taxon>Ancylostomatinae</taxon>
        <taxon>Ancylostoma</taxon>
    </lineage>
</organism>
<evidence type="ECO:0000313" key="2">
    <source>
        <dbReference type="Proteomes" id="UP000024635"/>
    </source>
</evidence>
<reference evidence="2" key="1">
    <citation type="journal article" date="2015" name="Nat. Genet.">
        <title>The genome and transcriptome of the zoonotic hookworm Ancylostoma ceylanicum identify infection-specific gene families.</title>
        <authorList>
            <person name="Schwarz E.M."/>
            <person name="Hu Y."/>
            <person name="Antoshechkin I."/>
            <person name="Miller M.M."/>
            <person name="Sternberg P.W."/>
            <person name="Aroian R.V."/>
        </authorList>
    </citation>
    <scope>NUCLEOTIDE SEQUENCE</scope>
    <source>
        <strain evidence="2">HY135</strain>
    </source>
</reference>
<gene>
    <name evidence="1" type="primary">Acey_s0002.g627</name>
    <name evidence="1" type="ORF">Y032_0002g627</name>
</gene>
<dbReference type="Proteomes" id="UP000024635">
    <property type="component" value="Unassembled WGS sequence"/>
</dbReference>
<dbReference type="EMBL" id="JARK01001338">
    <property type="protein sequence ID" value="EYC33152.1"/>
    <property type="molecule type" value="Genomic_DNA"/>
</dbReference>
<sequence>MAGAQYANEMRSNNTDNATKRSCENNCTMCMTFIFISDDPSSKYKLIILNNRDESIDRPTLELDWRNGVLSGTDIQDPAKGTWFGTNKFGRVGILLSITQPVSTIRHGCPSRGAIAKDYLKSATSSQQYFNQLSDKAHLYNGFQFLGLERNDHDCYEMSSLTSMFVDEVKPRVWPPGTYVWGNSPPEIPYLKVVEGKKLFEKFVSSLNNETKVEEIIQRLLEIATNETRHCPDPQMALQTGRPLEHYQYLSSIMVKFPIEVLRYGTRSHSILVVDKEDNATFYEKRMAKPPQVDQPAVWLDKTVTFKLEPVTVHMSYL</sequence>
<comment type="caution">
    <text evidence="1">The sequence shown here is derived from an EMBL/GenBank/DDBJ whole genome shotgun (WGS) entry which is preliminary data.</text>
</comment>
<dbReference type="GO" id="GO:0007030">
    <property type="term" value="P:Golgi organization"/>
    <property type="evidence" value="ECO:0007669"/>
    <property type="project" value="TreeGrafter"/>
</dbReference>
<dbReference type="OrthoDB" id="191601at2759"/>
<dbReference type="PANTHER" id="PTHR17985">
    <property type="entry name" value="SER/THR-RICH PROTEIN T10 IN DGCR REGION"/>
    <property type="match status" value="1"/>
</dbReference>
<dbReference type="InterPro" id="IPR008551">
    <property type="entry name" value="TANGO2"/>
</dbReference>
<proteinExistence type="predicted"/>
<protein>
    <recommendedName>
        <fullName evidence="3">Transport and Golgi organization protein 2</fullName>
    </recommendedName>
</protein>
<dbReference type="STRING" id="53326.A0A016W1L0"/>